<reference evidence="7 8" key="1">
    <citation type="submission" date="2017-12" db="EMBL/GenBank/DDBJ databases">
        <authorList>
            <person name="Paulsen S."/>
            <person name="Gram L.K."/>
        </authorList>
    </citation>
    <scope>NUCLEOTIDE SEQUENCE [LARGE SCALE GENOMIC DNA]</scope>
    <source>
        <strain evidence="6 8">S2231</strain>
        <strain evidence="5 7">S2233</strain>
    </source>
</reference>
<dbReference type="InterPro" id="IPR016032">
    <property type="entry name" value="Sig_transdc_resp-reg_C-effctor"/>
</dbReference>
<name>A0A5S3XSD6_9GAMM</name>
<dbReference type="Proteomes" id="UP000305730">
    <property type="component" value="Unassembled WGS sequence"/>
</dbReference>
<dbReference type="InterPro" id="IPR011659">
    <property type="entry name" value="WD40"/>
</dbReference>
<evidence type="ECO:0000256" key="1">
    <source>
        <dbReference type="ARBA" id="ARBA00009820"/>
    </source>
</evidence>
<dbReference type="CDD" id="cd00383">
    <property type="entry name" value="trans_reg_C"/>
    <property type="match status" value="1"/>
</dbReference>
<gene>
    <name evidence="6" type="ORF">CWB96_05275</name>
    <name evidence="5" type="ORF">CWB97_10680</name>
</gene>
<keyword evidence="7" id="KW-1185">Reference proteome</keyword>
<dbReference type="GO" id="GO:0000160">
    <property type="term" value="P:phosphorelay signal transduction system"/>
    <property type="evidence" value="ECO:0007669"/>
    <property type="project" value="InterPro"/>
</dbReference>
<dbReference type="GO" id="GO:0003677">
    <property type="term" value="F:DNA binding"/>
    <property type="evidence" value="ECO:0007669"/>
    <property type="project" value="UniProtKB-UniRule"/>
</dbReference>
<dbReference type="EMBL" id="PNCL01000019">
    <property type="protein sequence ID" value="TMP61038.1"/>
    <property type="molecule type" value="Genomic_DNA"/>
</dbReference>
<dbReference type="PROSITE" id="PS51755">
    <property type="entry name" value="OMPR_PHOB"/>
    <property type="match status" value="1"/>
</dbReference>
<feature type="DNA-binding region" description="OmpR/PhoB-type" evidence="3">
    <location>
        <begin position="6"/>
        <end position="104"/>
    </location>
</feature>
<dbReference type="PANTHER" id="PTHR36842">
    <property type="entry name" value="PROTEIN TOLB HOMOLOG"/>
    <property type="match status" value="1"/>
</dbReference>
<dbReference type="Pfam" id="PF07676">
    <property type="entry name" value="PD40"/>
    <property type="match status" value="3"/>
</dbReference>
<dbReference type="SUPFAM" id="SSF82171">
    <property type="entry name" value="DPP6 N-terminal domain-like"/>
    <property type="match status" value="1"/>
</dbReference>
<dbReference type="InterPro" id="IPR036388">
    <property type="entry name" value="WH-like_DNA-bd_sf"/>
</dbReference>
<organism evidence="6 8">
    <name type="scientific">Pseudoalteromonas citrea</name>
    <dbReference type="NCBI Taxonomy" id="43655"/>
    <lineage>
        <taxon>Bacteria</taxon>
        <taxon>Pseudomonadati</taxon>
        <taxon>Pseudomonadota</taxon>
        <taxon>Gammaproteobacteria</taxon>
        <taxon>Alteromonadales</taxon>
        <taxon>Pseudoalteromonadaceae</taxon>
        <taxon>Pseudoalteromonas</taxon>
    </lineage>
</organism>
<dbReference type="Proteomes" id="UP000307706">
    <property type="component" value="Unassembled WGS sequence"/>
</dbReference>
<dbReference type="SUPFAM" id="SSF46894">
    <property type="entry name" value="C-terminal effector domain of the bipartite response regulators"/>
    <property type="match status" value="1"/>
</dbReference>
<dbReference type="Gene3D" id="2.120.10.30">
    <property type="entry name" value="TolB, C-terminal domain"/>
    <property type="match status" value="2"/>
</dbReference>
<dbReference type="EMBL" id="PNCK01000036">
    <property type="protein sequence ID" value="TMP42874.1"/>
    <property type="molecule type" value="Genomic_DNA"/>
</dbReference>
<reference evidence="6" key="3">
    <citation type="submission" date="2019-09" db="EMBL/GenBank/DDBJ databases">
        <title>Co-occurence of chitin degradation, pigmentation and bioactivity in marine Pseudoalteromonas.</title>
        <authorList>
            <person name="Sonnenschein E.C."/>
            <person name="Bech P.K."/>
        </authorList>
    </citation>
    <scope>NUCLEOTIDE SEQUENCE</scope>
    <source>
        <strain evidence="6">S2231</strain>
        <strain evidence="5 7">S2233</strain>
    </source>
</reference>
<evidence type="ECO:0000313" key="8">
    <source>
        <dbReference type="Proteomes" id="UP000307706"/>
    </source>
</evidence>
<comment type="similarity">
    <text evidence="1">Belongs to the TolB family.</text>
</comment>
<dbReference type="RefSeq" id="WP_138596992.1">
    <property type="nucleotide sequence ID" value="NZ_PNCK01000036.1"/>
</dbReference>
<keyword evidence="2 3" id="KW-0238">DNA-binding</keyword>
<evidence type="ECO:0000259" key="4">
    <source>
        <dbReference type="PROSITE" id="PS51755"/>
    </source>
</evidence>
<protein>
    <recommendedName>
        <fullName evidence="4">OmpR/PhoB-type domain-containing protein</fullName>
    </recommendedName>
</protein>
<reference evidence="8" key="2">
    <citation type="submission" date="2019-06" db="EMBL/GenBank/DDBJ databases">
        <title>Co-occurence of chitin degradation, pigmentation and bioactivity in marine Pseudoalteromonas.</title>
        <authorList>
            <person name="Sonnenschein E.C."/>
            <person name="Bech P.K."/>
        </authorList>
    </citation>
    <scope>NUCLEOTIDE SEQUENCE [LARGE SCALE GENOMIC DNA]</scope>
    <source>
        <strain evidence="8">S2231</strain>
    </source>
</reference>
<proteinExistence type="inferred from homology"/>
<dbReference type="Pfam" id="PF00486">
    <property type="entry name" value="Trans_reg_C"/>
    <property type="match status" value="1"/>
</dbReference>
<dbReference type="Gene3D" id="1.10.10.10">
    <property type="entry name" value="Winged helix-like DNA-binding domain superfamily/Winged helix DNA-binding domain"/>
    <property type="match status" value="1"/>
</dbReference>
<evidence type="ECO:0000313" key="7">
    <source>
        <dbReference type="Proteomes" id="UP000305730"/>
    </source>
</evidence>
<evidence type="ECO:0000313" key="6">
    <source>
        <dbReference type="EMBL" id="TMP61038.1"/>
    </source>
</evidence>
<dbReference type="AlphaFoldDB" id="A0A5S3XSD6"/>
<accession>A0A5S3XSD6</accession>
<dbReference type="OrthoDB" id="8430416at2"/>
<sequence>MQPNRPNKLLVNDVVLDNDALRVKVHGEWRTIEVKQLALLYLLIDNIGQTVTRDTIITTLWPDIIVSDNSVSQLVVQLRKTLGDNKNKPRFIKTVPRLGYQLIADVSDAPELTETLLAPQVNRPIYWLFAGLIIGMSALQLVNSQIFDTLQTAEYTYQSRLTASPGAEVFLRYSPNGRYLAFSHVGKNQEQFDLSVIDMKTQSLHNLKSTGYSEEAPVWSADGKWLAYYRYDPFSCTVRVFSVENAIEMWRLSPENTLFECDPAHGPLPIFWPTDTALYTQQWQESGIQVKHHEVLSSSGMRVSNTTLLPSDIGYLKDINTETGELLFSQLINGKQHLFKGRVEGGNITKRVLSNDTRGPSVWNKVVGSYVFGEHALKSVNQQGDEQLIYQPNGVITDIAVDLQGGHIAHSEGEAQVSLYHFDTRSQSITAELNAVSSPAKLDIMAEISEDGNWFAFASYGPQRQLGYTQVEIWIKHRQRDTANLLTMLPRNVFPNQLLLSPQGDNLLIVSEAGDVYLINLFSKKLITIIQDFKELRNIYWSDDGRSINYQAKQAAGQWQLWQYSLNELNNRLIERDPLKLERYKPVLAAQNVSFESFQSDVASYLLKHTKNEVDPKQLQASLRLYTPALFNEGIYYVLRQGHQLYLYCYYSQRQENIRIRSIGLYLYDISVPLSLSTDWLGSHILFNRVDGIETDIVLHRFNSATQ</sequence>
<evidence type="ECO:0000256" key="3">
    <source>
        <dbReference type="PROSITE-ProRule" id="PRU01091"/>
    </source>
</evidence>
<dbReference type="SMART" id="SM00862">
    <property type="entry name" value="Trans_reg_C"/>
    <property type="match status" value="1"/>
</dbReference>
<dbReference type="GO" id="GO:0006355">
    <property type="term" value="P:regulation of DNA-templated transcription"/>
    <property type="evidence" value="ECO:0007669"/>
    <property type="project" value="InterPro"/>
</dbReference>
<comment type="caution">
    <text evidence="6">The sequence shown here is derived from an EMBL/GenBank/DDBJ whole genome shotgun (WGS) entry which is preliminary data.</text>
</comment>
<dbReference type="InterPro" id="IPR011042">
    <property type="entry name" value="6-blade_b-propeller_TolB-like"/>
</dbReference>
<evidence type="ECO:0000256" key="2">
    <source>
        <dbReference type="ARBA" id="ARBA00023125"/>
    </source>
</evidence>
<evidence type="ECO:0000313" key="5">
    <source>
        <dbReference type="EMBL" id="TMP42874.1"/>
    </source>
</evidence>
<feature type="domain" description="OmpR/PhoB-type" evidence="4">
    <location>
        <begin position="6"/>
        <end position="104"/>
    </location>
</feature>
<dbReference type="InterPro" id="IPR001867">
    <property type="entry name" value="OmpR/PhoB-type_DNA-bd"/>
</dbReference>